<accession>A0AAU7EE27</accession>
<dbReference type="KEGG" id="mlil:QLS71_019150"/>
<gene>
    <name evidence="2" type="ORF">QLS71_019150</name>
</gene>
<evidence type="ECO:0000313" key="2">
    <source>
        <dbReference type="EMBL" id="XBL14412.1"/>
    </source>
</evidence>
<sequence length="249" mass="28986">MNNWLKFTFNKVFLCALIILIIINIIGAVTEDALILKTAIPLCIPVFLIFFFIKYNTLGLTFVSFLMFSFLGDIAYVFFPEEVLIEASSILYIISYMYLLMMCPKFKILEFNTLIGVYLIVVFSIALYFLYIVHSILQTFVPNPKEVLLFGVKSLMLIILGFSSFAVYLNTQTRQSVLFLTAIIFFGLSVMLNYINLYFLYNWSFELLQNIFYTVALYLMFRYIINLNFTKKKSKQLHLENYSSDAVLS</sequence>
<evidence type="ECO:0008006" key="4">
    <source>
        <dbReference type="Google" id="ProtNLM"/>
    </source>
</evidence>
<keyword evidence="1" id="KW-0812">Transmembrane</keyword>
<feature type="transmembrane region" description="Helical" evidence="1">
    <location>
        <begin position="149"/>
        <end position="170"/>
    </location>
</feature>
<keyword evidence="1" id="KW-0472">Membrane</keyword>
<feature type="transmembrane region" description="Helical" evidence="1">
    <location>
        <begin position="115"/>
        <end position="137"/>
    </location>
</feature>
<organism evidence="2 3">
    <name type="scientific">Mariniflexile litorale</name>
    <dbReference type="NCBI Taxonomy" id="3045158"/>
    <lineage>
        <taxon>Bacteria</taxon>
        <taxon>Pseudomonadati</taxon>
        <taxon>Bacteroidota</taxon>
        <taxon>Flavobacteriia</taxon>
        <taxon>Flavobacteriales</taxon>
        <taxon>Flavobacteriaceae</taxon>
        <taxon>Mariniflexile</taxon>
    </lineage>
</organism>
<feature type="transmembrane region" description="Helical" evidence="1">
    <location>
        <begin position="12"/>
        <end position="29"/>
    </location>
</feature>
<evidence type="ECO:0000313" key="3">
    <source>
        <dbReference type="Proteomes" id="UP001224325"/>
    </source>
</evidence>
<keyword evidence="1" id="KW-1133">Transmembrane helix</keyword>
<feature type="transmembrane region" description="Helical" evidence="1">
    <location>
        <begin position="60"/>
        <end position="79"/>
    </location>
</feature>
<feature type="transmembrane region" description="Helical" evidence="1">
    <location>
        <begin position="207"/>
        <end position="225"/>
    </location>
</feature>
<name>A0AAU7EE27_9FLAO</name>
<feature type="transmembrane region" description="Helical" evidence="1">
    <location>
        <begin position="35"/>
        <end position="53"/>
    </location>
</feature>
<feature type="transmembrane region" description="Helical" evidence="1">
    <location>
        <begin position="85"/>
        <end position="103"/>
    </location>
</feature>
<feature type="transmembrane region" description="Helical" evidence="1">
    <location>
        <begin position="177"/>
        <end position="201"/>
    </location>
</feature>
<reference evidence="2" key="1">
    <citation type="submission" date="2024-04" db="EMBL/GenBank/DDBJ databases">
        <title>Mariniflexile litorale, isolated from the shallow sediments of the Sea of Japan.</title>
        <authorList>
            <person name="Romanenko L."/>
            <person name="Isaeva M."/>
        </authorList>
    </citation>
    <scope>NUCLEOTIDE SEQUENCE [LARGE SCALE GENOMIC DNA]</scope>
    <source>
        <strain evidence="2">KMM 9835</strain>
    </source>
</reference>
<dbReference type="EMBL" id="CP155618">
    <property type="protein sequence ID" value="XBL14412.1"/>
    <property type="molecule type" value="Genomic_DNA"/>
</dbReference>
<proteinExistence type="predicted"/>
<evidence type="ECO:0000256" key="1">
    <source>
        <dbReference type="SAM" id="Phobius"/>
    </source>
</evidence>
<dbReference type="AlphaFoldDB" id="A0AAU7EE27"/>
<dbReference type="Proteomes" id="UP001224325">
    <property type="component" value="Chromosome"/>
</dbReference>
<protein>
    <recommendedName>
        <fullName evidence="4">YhhN-like protein</fullName>
    </recommendedName>
</protein>
<dbReference type="RefSeq" id="WP_308992121.1">
    <property type="nucleotide sequence ID" value="NZ_CP155618.1"/>
</dbReference>
<keyword evidence="3" id="KW-1185">Reference proteome</keyword>